<evidence type="ECO:0000313" key="17">
    <source>
        <dbReference type="Proteomes" id="UP000050836"/>
    </source>
</evidence>
<dbReference type="RefSeq" id="WP_017355168.1">
    <property type="nucleotide sequence ID" value="NZ_BAZI01000096.1"/>
</dbReference>
<accession>A0A0M0N5J2</accession>
<evidence type="ECO:0000256" key="3">
    <source>
        <dbReference type="ARBA" id="ARBA00017053"/>
    </source>
</evidence>
<evidence type="ECO:0000256" key="13">
    <source>
        <dbReference type="ARBA" id="ARBA00030934"/>
    </source>
</evidence>
<keyword evidence="8 15" id="KW-0812">Transmembrane</keyword>
<dbReference type="AlphaFoldDB" id="A0A0M0N5J2"/>
<dbReference type="EMBL" id="LLXS01000043">
    <property type="protein sequence ID" value="KRG39759.1"/>
    <property type="molecule type" value="Genomic_DNA"/>
</dbReference>
<keyword evidence="4" id="KW-0813">Transport</keyword>
<organism evidence="16 17">
    <name type="scientific">Stenotrophomonas pictorum JCM 9942</name>
    <dbReference type="NCBI Taxonomy" id="1236960"/>
    <lineage>
        <taxon>Bacteria</taxon>
        <taxon>Pseudomonadati</taxon>
        <taxon>Pseudomonadota</taxon>
        <taxon>Gammaproteobacteria</taxon>
        <taxon>Lysobacterales</taxon>
        <taxon>Lysobacteraceae</taxon>
        <taxon>Stenotrophomonas</taxon>
    </lineage>
</organism>
<proteinExistence type="inferred from homology"/>
<dbReference type="GO" id="GO:0005886">
    <property type="term" value="C:plasma membrane"/>
    <property type="evidence" value="ECO:0007669"/>
    <property type="project" value="UniProtKB-SubCell"/>
</dbReference>
<evidence type="ECO:0000256" key="9">
    <source>
        <dbReference type="ARBA" id="ARBA00022723"/>
    </source>
</evidence>
<keyword evidence="6" id="KW-1003">Cell membrane</keyword>
<keyword evidence="17" id="KW-1185">Reference proteome</keyword>
<keyword evidence="7" id="KW-0997">Cell inner membrane</keyword>
<protein>
    <recommendedName>
        <fullName evidence="3">Mercuric transport protein MerT</fullName>
    </recommendedName>
    <alternativeName>
        <fullName evidence="13">Mercury ion transport protein</fullName>
    </alternativeName>
</protein>
<dbReference type="Proteomes" id="UP000050836">
    <property type="component" value="Unassembled WGS sequence"/>
</dbReference>
<sequence length="118" mass="12679">MQTTPAKSSVPAIVGASIAAIGASVCCVVPLVLVLLGISGAWIGTLTALDPLRPWFSAAAVLSLAVAFWMLYRPAARCGVDGSCIAPDALRRRRRWLWLATALIVLLLLFPYYIVWIL</sequence>
<evidence type="ECO:0000256" key="8">
    <source>
        <dbReference type="ARBA" id="ARBA00022692"/>
    </source>
</evidence>
<evidence type="ECO:0000256" key="14">
    <source>
        <dbReference type="ARBA" id="ARBA00045720"/>
    </source>
</evidence>
<dbReference type="GO" id="GO:0046872">
    <property type="term" value="F:metal ion binding"/>
    <property type="evidence" value="ECO:0007669"/>
    <property type="project" value="UniProtKB-KW"/>
</dbReference>
<dbReference type="GeneID" id="93742146"/>
<keyword evidence="12 15" id="KW-0472">Membrane</keyword>
<evidence type="ECO:0000256" key="10">
    <source>
        <dbReference type="ARBA" id="ARBA00022914"/>
    </source>
</evidence>
<dbReference type="GO" id="GO:0015097">
    <property type="term" value="F:mercury ion transmembrane transporter activity"/>
    <property type="evidence" value="ECO:0007669"/>
    <property type="project" value="InterPro"/>
</dbReference>
<keyword evidence="10" id="KW-0476">Mercury</keyword>
<gene>
    <name evidence="16" type="ORF">ARC78_13850</name>
</gene>
<dbReference type="InterPro" id="IPR003457">
    <property type="entry name" value="Transprt_MerT"/>
</dbReference>
<feature type="transmembrane region" description="Helical" evidence="15">
    <location>
        <begin position="55"/>
        <end position="75"/>
    </location>
</feature>
<evidence type="ECO:0000256" key="4">
    <source>
        <dbReference type="ARBA" id="ARBA00022448"/>
    </source>
</evidence>
<feature type="transmembrane region" description="Helical" evidence="15">
    <location>
        <begin position="96"/>
        <end position="115"/>
    </location>
</feature>
<evidence type="ECO:0000256" key="11">
    <source>
        <dbReference type="ARBA" id="ARBA00022989"/>
    </source>
</evidence>
<evidence type="ECO:0000256" key="1">
    <source>
        <dbReference type="ARBA" id="ARBA00004429"/>
    </source>
</evidence>
<dbReference type="Pfam" id="PF02411">
    <property type="entry name" value="MerT"/>
    <property type="match status" value="1"/>
</dbReference>
<dbReference type="PATRIC" id="fig|40324.130.peg.2084"/>
<evidence type="ECO:0000256" key="15">
    <source>
        <dbReference type="SAM" id="Phobius"/>
    </source>
</evidence>
<feature type="transmembrane region" description="Helical" evidence="15">
    <location>
        <begin position="12"/>
        <end position="43"/>
    </location>
</feature>
<name>A0A0M0N5J2_9GAMM</name>
<comment type="function">
    <text evidence="14">Involved in mercury resistance. Probably transfers a mercuric ion from the periplasmic Hg(2+)-binding protein MerP to the cytoplasmic mercuric reductase MerA.</text>
</comment>
<evidence type="ECO:0000313" key="16">
    <source>
        <dbReference type="EMBL" id="KRG39759.1"/>
    </source>
</evidence>
<keyword evidence="9" id="KW-0479">Metal-binding</keyword>
<keyword evidence="5" id="KW-0475">Mercuric resistance</keyword>
<evidence type="ECO:0000256" key="12">
    <source>
        <dbReference type="ARBA" id="ARBA00023136"/>
    </source>
</evidence>
<comment type="caution">
    <text evidence="16">The sequence shown here is derived from an EMBL/GenBank/DDBJ whole genome shotgun (WGS) entry which is preliminary data.</text>
</comment>
<evidence type="ECO:0000256" key="2">
    <source>
        <dbReference type="ARBA" id="ARBA00008224"/>
    </source>
</evidence>
<comment type="similarity">
    <text evidence="2">Belongs to the MerT family.</text>
</comment>
<comment type="subcellular location">
    <subcellularLocation>
        <location evidence="1">Cell inner membrane</location>
        <topology evidence="1">Multi-pass membrane protein</topology>
    </subcellularLocation>
</comment>
<keyword evidence="11 15" id="KW-1133">Transmembrane helix</keyword>
<reference evidence="16 17" key="1">
    <citation type="submission" date="2015-10" db="EMBL/GenBank/DDBJ databases">
        <title>Genome sequencing and analysis of members of genus Stenotrophomonas.</title>
        <authorList>
            <person name="Patil P.P."/>
            <person name="Midha S."/>
            <person name="Patil P.B."/>
        </authorList>
    </citation>
    <scope>NUCLEOTIDE SEQUENCE [LARGE SCALE GENOMIC DNA]</scope>
    <source>
        <strain evidence="16 17">JCM 9942</strain>
    </source>
</reference>
<evidence type="ECO:0000256" key="5">
    <source>
        <dbReference type="ARBA" id="ARBA00022466"/>
    </source>
</evidence>
<evidence type="ECO:0000256" key="7">
    <source>
        <dbReference type="ARBA" id="ARBA00022519"/>
    </source>
</evidence>
<evidence type="ECO:0000256" key="6">
    <source>
        <dbReference type="ARBA" id="ARBA00022475"/>
    </source>
</evidence>